<keyword evidence="8" id="KW-1185">Reference proteome</keyword>
<dbReference type="PANTHER" id="PTHR13228">
    <property type="entry name" value="CONSERVED OLIGOMERIC GOLGI COMPLEX COMPONENT 5"/>
    <property type="match status" value="1"/>
</dbReference>
<comment type="subcellular location">
    <subcellularLocation>
        <location evidence="1">Golgi apparatus membrane</location>
        <topology evidence="1">Peripheral membrane protein</topology>
    </subcellularLocation>
</comment>
<dbReference type="AlphaFoldDB" id="A0A9P4JFR1"/>
<gene>
    <name evidence="7" type="ORF">GQ43DRAFT_443220</name>
</gene>
<evidence type="ECO:0000313" key="8">
    <source>
        <dbReference type="Proteomes" id="UP000799536"/>
    </source>
</evidence>
<comment type="caution">
    <text evidence="7">The sequence shown here is derived from an EMBL/GenBank/DDBJ whole genome shotgun (WGS) entry which is preliminary data.</text>
</comment>
<dbReference type="PANTHER" id="PTHR13228:SF3">
    <property type="entry name" value="CONSERVED OLIGOMERIC GOLGI COMPLEX SUBUNIT 5"/>
    <property type="match status" value="1"/>
</dbReference>
<evidence type="ECO:0000256" key="2">
    <source>
        <dbReference type="ARBA" id="ARBA00020974"/>
    </source>
</evidence>
<dbReference type="InterPro" id="IPR019465">
    <property type="entry name" value="Cog5"/>
</dbReference>
<dbReference type="EMBL" id="ML994133">
    <property type="protein sequence ID" value="KAF2198572.1"/>
    <property type="molecule type" value="Genomic_DNA"/>
</dbReference>
<dbReference type="GO" id="GO:0000139">
    <property type="term" value="C:Golgi membrane"/>
    <property type="evidence" value="ECO:0007669"/>
    <property type="project" value="UniProtKB-SubCell"/>
</dbReference>
<evidence type="ECO:0000256" key="1">
    <source>
        <dbReference type="ARBA" id="ARBA00004395"/>
    </source>
</evidence>
<sequence>MAEDTPRQQLSRLSNMTDEEPSYIDYEAFLDPNFSATSFANTLVLATNNASDTPLDLSTPLSRVLFDVQEIDTHIDTLTTKTALPLLEYTKDRAESSRRILQEVEGQVASLTESYKTLEKEVIERYEVAEQVRLTAERLCETVRLGRAVARCLFLGRQLEVQMAELGGVGSAKKEDHRAMVRSANTLLSLRQVFMATRPGEEGEGLDRVNLVNTLKNELINPGERAIGSRAQQVIKEFSLSSLLTSSTQGSGSASTYSQTEDIKSRTTSALFTLYLLSPTSRNSTVENFHPPLVVNALQDYLQTALKSSVASLARSLATLPTLDRTLLEISARCQNIVALETLLESTKPPSHPLLETSTTIGAEKGGQKPLSNFLQPLLQALDTPSLPSYFWRSLASSLSPRVQEIIHRGGVSARTLRSNKDRVRDAVRECVNRGSQLPGAQGSKGKVATVGHWEREAAVMVGAIVGAMGR</sequence>
<organism evidence="7 8">
    <name type="scientific">Delitschia confertaspora ATCC 74209</name>
    <dbReference type="NCBI Taxonomy" id="1513339"/>
    <lineage>
        <taxon>Eukaryota</taxon>
        <taxon>Fungi</taxon>
        <taxon>Dikarya</taxon>
        <taxon>Ascomycota</taxon>
        <taxon>Pezizomycotina</taxon>
        <taxon>Dothideomycetes</taxon>
        <taxon>Pleosporomycetidae</taxon>
        <taxon>Pleosporales</taxon>
        <taxon>Delitschiaceae</taxon>
        <taxon>Delitschia</taxon>
    </lineage>
</organism>
<dbReference type="GO" id="GO:0017119">
    <property type="term" value="C:Golgi transport complex"/>
    <property type="evidence" value="ECO:0007669"/>
    <property type="project" value="InterPro"/>
</dbReference>
<dbReference type="Pfam" id="PF20649">
    <property type="entry name" value="COG5_C"/>
    <property type="match status" value="1"/>
</dbReference>
<evidence type="ECO:0000256" key="3">
    <source>
        <dbReference type="ARBA" id="ARBA00023034"/>
    </source>
</evidence>
<dbReference type="InterPro" id="IPR048485">
    <property type="entry name" value="COG5_helical"/>
</dbReference>
<name>A0A9P4JFR1_9PLEO</name>
<keyword evidence="4" id="KW-0472">Membrane</keyword>
<dbReference type="OrthoDB" id="18786at2759"/>
<dbReference type="GO" id="GO:0006891">
    <property type="term" value="P:intra-Golgi vesicle-mediated transport"/>
    <property type="evidence" value="ECO:0007669"/>
    <property type="project" value="InterPro"/>
</dbReference>
<protein>
    <recommendedName>
        <fullName evidence="2">Conserved oligomeric Golgi complex subunit 5</fullName>
    </recommendedName>
</protein>
<feature type="domain" description="Conserved oligomeric Golgi complex subunit 5 N-terminal" evidence="5">
    <location>
        <begin position="27"/>
        <end position="159"/>
    </location>
</feature>
<evidence type="ECO:0000313" key="7">
    <source>
        <dbReference type="EMBL" id="KAF2198572.1"/>
    </source>
</evidence>
<dbReference type="Proteomes" id="UP000799536">
    <property type="component" value="Unassembled WGS sequence"/>
</dbReference>
<evidence type="ECO:0000259" key="6">
    <source>
        <dbReference type="Pfam" id="PF20649"/>
    </source>
</evidence>
<evidence type="ECO:0000259" key="5">
    <source>
        <dbReference type="Pfam" id="PF10392"/>
    </source>
</evidence>
<keyword evidence="3" id="KW-0333">Golgi apparatus</keyword>
<proteinExistence type="predicted"/>
<accession>A0A9P4JFR1</accession>
<evidence type="ECO:0000256" key="4">
    <source>
        <dbReference type="ARBA" id="ARBA00023136"/>
    </source>
</evidence>
<dbReference type="InterPro" id="IPR049176">
    <property type="entry name" value="COG5_N"/>
</dbReference>
<dbReference type="Pfam" id="PF10392">
    <property type="entry name" value="COG5_N"/>
    <property type="match status" value="1"/>
</dbReference>
<reference evidence="7" key="1">
    <citation type="journal article" date="2020" name="Stud. Mycol.">
        <title>101 Dothideomycetes genomes: a test case for predicting lifestyles and emergence of pathogens.</title>
        <authorList>
            <person name="Haridas S."/>
            <person name="Albert R."/>
            <person name="Binder M."/>
            <person name="Bloem J."/>
            <person name="Labutti K."/>
            <person name="Salamov A."/>
            <person name="Andreopoulos B."/>
            <person name="Baker S."/>
            <person name="Barry K."/>
            <person name="Bills G."/>
            <person name="Bluhm B."/>
            <person name="Cannon C."/>
            <person name="Castanera R."/>
            <person name="Culley D."/>
            <person name="Daum C."/>
            <person name="Ezra D."/>
            <person name="Gonzalez J."/>
            <person name="Henrissat B."/>
            <person name="Kuo A."/>
            <person name="Liang C."/>
            <person name="Lipzen A."/>
            <person name="Lutzoni F."/>
            <person name="Magnuson J."/>
            <person name="Mondo S."/>
            <person name="Nolan M."/>
            <person name="Ohm R."/>
            <person name="Pangilinan J."/>
            <person name="Park H.-J."/>
            <person name="Ramirez L."/>
            <person name="Alfaro M."/>
            <person name="Sun H."/>
            <person name="Tritt A."/>
            <person name="Yoshinaga Y."/>
            <person name="Zwiers L.-H."/>
            <person name="Turgeon B."/>
            <person name="Goodwin S."/>
            <person name="Spatafora J."/>
            <person name="Crous P."/>
            <person name="Grigoriev I."/>
        </authorList>
    </citation>
    <scope>NUCLEOTIDE SEQUENCE</scope>
    <source>
        <strain evidence="7">ATCC 74209</strain>
    </source>
</reference>
<feature type="domain" description="Conserved oligomeric Golgi complex subunit 5 helical" evidence="6">
    <location>
        <begin position="209"/>
        <end position="431"/>
    </location>
</feature>